<name>A0A1G9IIT9_9FIRM</name>
<dbReference type="GO" id="GO:0005829">
    <property type="term" value="C:cytosol"/>
    <property type="evidence" value="ECO:0007669"/>
    <property type="project" value="TreeGrafter"/>
</dbReference>
<dbReference type="CDD" id="cd06815">
    <property type="entry name" value="PLPDE_III_AR_like_1"/>
    <property type="match status" value="1"/>
</dbReference>
<dbReference type="InterPro" id="IPR000821">
    <property type="entry name" value="Ala_racemase"/>
</dbReference>
<dbReference type="InterPro" id="IPR001608">
    <property type="entry name" value="Ala_racemase_N"/>
</dbReference>
<keyword evidence="2" id="KW-0663">Pyridoxal phosphate</keyword>
<comment type="cofactor">
    <cofactor evidence="1">
        <name>pyridoxal 5'-phosphate</name>
        <dbReference type="ChEBI" id="CHEBI:597326"/>
    </cofactor>
</comment>
<dbReference type="EMBL" id="FNGW01000001">
    <property type="protein sequence ID" value="SDL24966.1"/>
    <property type="molecule type" value="Genomic_DNA"/>
</dbReference>
<keyword evidence="6" id="KW-1185">Reference proteome</keyword>
<dbReference type="NCBIfam" id="NF040742">
    <property type="entry name" value="racem_Orr"/>
    <property type="match status" value="1"/>
</dbReference>
<proteinExistence type="predicted"/>
<dbReference type="AlphaFoldDB" id="A0A1G9IIT9"/>
<protein>
    <submittedName>
        <fullName evidence="5">Predicted amino acid racemase</fullName>
    </submittedName>
</protein>
<dbReference type="Proteomes" id="UP000199068">
    <property type="component" value="Unassembled WGS sequence"/>
</dbReference>
<evidence type="ECO:0000313" key="5">
    <source>
        <dbReference type="EMBL" id="SDL24966.1"/>
    </source>
</evidence>
<dbReference type="PANTHER" id="PTHR30511:SF3">
    <property type="entry name" value="LYSINE RACEMASE"/>
    <property type="match status" value="1"/>
</dbReference>
<sequence>MYPRLEINIPKLKHNVSTLSDICKTHNLDMAMVTKVYCAIPEVVKEISQENVDYLADSRVENLKNLQHINLPKILLRIPMISEIKDVIEYVDISFNSELKTIYKLNEEAKSKGKIHKIVLMFDLGDLREGYFEENEFFKVVDEVLRLENIKLFGIGTNLTCYGAIMPSTENLGRLARLSKQIERDYNMPLEFVSGGNSSSIDLLQKWNMPDGITNLRLGEAIALGRETAYGNIIKGTYQDAFKLVCEIVELKEKPSLPIGEIGMDAFGNVPVYEDKGILKRAIVGIGKQDINIDGIMPVDKKIEILGASSDHMILNVTNSEKNYSVGDTIEFLVEYGGLLTACTSKYVFKELIYNENKEEVAYN</sequence>
<dbReference type="GO" id="GO:0008784">
    <property type="term" value="F:alanine racemase activity"/>
    <property type="evidence" value="ECO:0007669"/>
    <property type="project" value="TreeGrafter"/>
</dbReference>
<evidence type="ECO:0000259" key="4">
    <source>
        <dbReference type="Pfam" id="PF01168"/>
    </source>
</evidence>
<dbReference type="RefSeq" id="WP_092722087.1">
    <property type="nucleotide sequence ID" value="NZ_FNGW01000001.1"/>
</dbReference>
<organism evidence="5 6">
    <name type="scientific">Romboutsia lituseburensis DSM 797</name>
    <dbReference type="NCBI Taxonomy" id="1121325"/>
    <lineage>
        <taxon>Bacteria</taxon>
        <taxon>Bacillati</taxon>
        <taxon>Bacillota</taxon>
        <taxon>Clostridia</taxon>
        <taxon>Peptostreptococcales</taxon>
        <taxon>Peptostreptococcaceae</taxon>
        <taxon>Romboutsia</taxon>
    </lineage>
</organism>
<evidence type="ECO:0000256" key="3">
    <source>
        <dbReference type="ARBA" id="ARBA00023235"/>
    </source>
</evidence>
<dbReference type="Gene3D" id="3.20.20.10">
    <property type="entry name" value="Alanine racemase"/>
    <property type="match status" value="1"/>
</dbReference>
<dbReference type="STRING" id="1121325.SAMN04515677_101265"/>
<feature type="domain" description="Alanine racemase N-terminal" evidence="4">
    <location>
        <begin position="7"/>
        <end position="221"/>
    </location>
</feature>
<accession>A0A1G9IIT9</accession>
<dbReference type="InterPro" id="IPR029066">
    <property type="entry name" value="PLP-binding_barrel"/>
</dbReference>
<reference evidence="5 6" key="1">
    <citation type="submission" date="2016-10" db="EMBL/GenBank/DDBJ databases">
        <authorList>
            <person name="de Groot N.N."/>
        </authorList>
    </citation>
    <scope>NUCLEOTIDE SEQUENCE [LARGE SCALE GENOMIC DNA]</scope>
    <source>
        <strain evidence="5 6">DSM 797</strain>
    </source>
</reference>
<dbReference type="GO" id="GO:0030170">
    <property type="term" value="F:pyridoxal phosphate binding"/>
    <property type="evidence" value="ECO:0007669"/>
    <property type="project" value="TreeGrafter"/>
</dbReference>
<evidence type="ECO:0000313" key="6">
    <source>
        <dbReference type="Proteomes" id="UP000199068"/>
    </source>
</evidence>
<dbReference type="Pfam" id="PF01168">
    <property type="entry name" value="Ala_racemase_N"/>
    <property type="match status" value="1"/>
</dbReference>
<dbReference type="SUPFAM" id="SSF51419">
    <property type="entry name" value="PLP-binding barrel"/>
    <property type="match status" value="1"/>
</dbReference>
<evidence type="ECO:0000256" key="2">
    <source>
        <dbReference type="ARBA" id="ARBA00022898"/>
    </source>
</evidence>
<keyword evidence="3" id="KW-0413">Isomerase</keyword>
<evidence type="ECO:0000256" key="1">
    <source>
        <dbReference type="ARBA" id="ARBA00001933"/>
    </source>
</evidence>
<gene>
    <name evidence="5" type="ORF">SAMN04515677_101265</name>
</gene>
<dbReference type="PANTHER" id="PTHR30511">
    <property type="entry name" value="ALANINE RACEMASE"/>
    <property type="match status" value="1"/>
</dbReference>